<proteinExistence type="predicted"/>
<dbReference type="AlphaFoldDB" id="A0AAE0N7R2"/>
<evidence type="ECO:0000313" key="2">
    <source>
        <dbReference type="Proteomes" id="UP001287356"/>
    </source>
</evidence>
<gene>
    <name evidence="1" type="ORF">B0T24DRAFT_527345</name>
</gene>
<organism evidence="1 2">
    <name type="scientific">Lasiosphaeria ovina</name>
    <dbReference type="NCBI Taxonomy" id="92902"/>
    <lineage>
        <taxon>Eukaryota</taxon>
        <taxon>Fungi</taxon>
        <taxon>Dikarya</taxon>
        <taxon>Ascomycota</taxon>
        <taxon>Pezizomycotina</taxon>
        <taxon>Sordariomycetes</taxon>
        <taxon>Sordariomycetidae</taxon>
        <taxon>Sordariales</taxon>
        <taxon>Lasiosphaeriaceae</taxon>
        <taxon>Lasiosphaeria</taxon>
    </lineage>
</organism>
<comment type="caution">
    <text evidence="1">The sequence shown here is derived from an EMBL/GenBank/DDBJ whole genome shotgun (WGS) entry which is preliminary data.</text>
</comment>
<dbReference type="Proteomes" id="UP001287356">
    <property type="component" value="Unassembled WGS sequence"/>
</dbReference>
<evidence type="ECO:0000313" key="1">
    <source>
        <dbReference type="EMBL" id="KAK3373917.1"/>
    </source>
</evidence>
<protein>
    <submittedName>
        <fullName evidence="1">Uncharacterized protein</fullName>
    </submittedName>
</protein>
<sequence>MITIKAQAECMTNLVPAASVPAEKRFVAFLDANSSPALLSLSNAGQLNLILDHTGIPTIADFGAKIGIDGSHAVVAFDARQTADGKLSIAVATDQGGGNYGLRLVSSIAPADLEQDKLPDSAVLRNSQPLPTIYEVYMSDFTKNSQPLVFLAFHPPESITKESQLGFVNVVLDTGSGNMVLQVDTSWKLATNPQAILAVAFGTCRVGSGAFVLYQSSAGLKLQFRTFQGHNFQVEPVCPAGATSLATYVHPKTGYSVLLVGGDTVTQFTSQEYVSPTSAGTTIIDGAATPGLRGLHASVSLQTVSVWFTTKTDSAYCYTAAVDSMASGQLVPLLAEGHGGKLSGLLQVSGVDQTVVKTLLSADHKGRVTLVQQAPDTKIWRKRPFYAASRTNNVALHGHATRFQPVAEDLNEDQQKAIGFCQLRLASTGYLRAVVNGQVAAVTADGAWFQTGYDGSLTVFSESKDVPSTLVHVTGFKTHAGDAVEIAVDGSSDPTEALVAKLRDIKTGQDLLAAKTQEGESLVPQGSISSADAGKAVGALHTLMDHLDEKKAAMALDIQKSGGVIRPQGDVFGLLDDVWEAFNYVEEKVKDAADWVVDRVGDAIQLSVTLFGEVYTFVTTTIDSVKKAMSWVLAKVKIGIKKIIAFAGFLFGWDDMLQTADSFAALFNAGLALSRNKLSGLNRDTKPWIQTLRDAVTDSAWVEAEGITDQEVKDDVPKDLKTEIVHGTPYNFSSYHLSHGGALSGATTKLTPLHHLDTDDSGFTDLSELFKEEFDKLGTYISSLAGNIKDLLSGTHDSSKIITAIGTETVDLGLGMLADIVDAILGMLDKILSLLNTLGNAEVEVPIFTALWKRATKGRPLTLLNFFSLVLAVPATILYKLVFGTKPPALGGGRLNADTFELYQAGRPIPGDPELTTDIRGFMPASDVVVTHLLAEIGIVFSALDHLDPVGGALAGTNMARAPLYQFPVLKAGGVGAGGELFNLPSPLQKLKDIFDGGLLDLFSIINNMPPEVGDTETQKRLRWIVSIPPRLLPFLNLSIN</sequence>
<reference evidence="1" key="2">
    <citation type="submission" date="2023-06" db="EMBL/GenBank/DDBJ databases">
        <authorList>
            <consortium name="Lawrence Berkeley National Laboratory"/>
            <person name="Haridas S."/>
            <person name="Hensen N."/>
            <person name="Bonometti L."/>
            <person name="Westerberg I."/>
            <person name="Brannstrom I.O."/>
            <person name="Guillou S."/>
            <person name="Cros-Aarteil S."/>
            <person name="Calhoun S."/>
            <person name="Kuo A."/>
            <person name="Mondo S."/>
            <person name="Pangilinan J."/>
            <person name="Riley R."/>
            <person name="Labutti K."/>
            <person name="Andreopoulos B."/>
            <person name="Lipzen A."/>
            <person name="Chen C."/>
            <person name="Yanf M."/>
            <person name="Daum C."/>
            <person name="Ng V."/>
            <person name="Clum A."/>
            <person name="Steindorff A."/>
            <person name="Ohm R."/>
            <person name="Martin F."/>
            <person name="Silar P."/>
            <person name="Natvig D."/>
            <person name="Lalanne C."/>
            <person name="Gautier V."/>
            <person name="Ament-Velasquez S.L."/>
            <person name="Kruys A."/>
            <person name="Hutchinson M.I."/>
            <person name="Powell A.J."/>
            <person name="Barry K."/>
            <person name="Miller A.N."/>
            <person name="Grigoriev I.V."/>
            <person name="Debuchy R."/>
            <person name="Gladieux P."/>
            <person name="Thoren M.H."/>
            <person name="Johannesson H."/>
        </authorList>
    </citation>
    <scope>NUCLEOTIDE SEQUENCE</scope>
    <source>
        <strain evidence="1">CBS 958.72</strain>
    </source>
</reference>
<reference evidence="1" key="1">
    <citation type="journal article" date="2023" name="Mol. Phylogenet. Evol.">
        <title>Genome-scale phylogeny and comparative genomics of the fungal order Sordariales.</title>
        <authorList>
            <person name="Hensen N."/>
            <person name="Bonometti L."/>
            <person name="Westerberg I."/>
            <person name="Brannstrom I.O."/>
            <person name="Guillou S."/>
            <person name="Cros-Aarteil S."/>
            <person name="Calhoun S."/>
            <person name="Haridas S."/>
            <person name="Kuo A."/>
            <person name="Mondo S."/>
            <person name="Pangilinan J."/>
            <person name="Riley R."/>
            <person name="LaButti K."/>
            <person name="Andreopoulos B."/>
            <person name="Lipzen A."/>
            <person name="Chen C."/>
            <person name="Yan M."/>
            <person name="Daum C."/>
            <person name="Ng V."/>
            <person name="Clum A."/>
            <person name="Steindorff A."/>
            <person name="Ohm R.A."/>
            <person name="Martin F."/>
            <person name="Silar P."/>
            <person name="Natvig D.O."/>
            <person name="Lalanne C."/>
            <person name="Gautier V."/>
            <person name="Ament-Velasquez S.L."/>
            <person name="Kruys A."/>
            <person name="Hutchinson M.I."/>
            <person name="Powell A.J."/>
            <person name="Barry K."/>
            <person name="Miller A.N."/>
            <person name="Grigoriev I.V."/>
            <person name="Debuchy R."/>
            <person name="Gladieux P."/>
            <person name="Hiltunen Thoren M."/>
            <person name="Johannesson H."/>
        </authorList>
    </citation>
    <scope>NUCLEOTIDE SEQUENCE</scope>
    <source>
        <strain evidence="1">CBS 958.72</strain>
    </source>
</reference>
<dbReference type="EMBL" id="JAULSN010000004">
    <property type="protein sequence ID" value="KAK3373917.1"/>
    <property type="molecule type" value="Genomic_DNA"/>
</dbReference>
<accession>A0AAE0N7R2</accession>
<name>A0AAE0N7R2_9PEZI</name>
<keyword evidence="2" id="KW-1185">Reference proteome</keyword>